<accession>A0A8J6FJQ2</accession>
<protein>
    <submittedName>
        <fullName evidence="1">Uncharacterized protein</fullName>
    </submittedName>
</protein>
<evidence type="ECO:0000313" key="2">
    <source>
        <dbReference type="Proteomes" id="UP000770717"/>
    </source>
</evidence>
<sequence length="72" mass="8341">MRRVEGIKPVISSTDNLAKRKRSIIICVYYKVLYVRLDHGRICLTTQALSVCSNLHMKLLHCVCIISRMCIY</sequence>
<dbReference type="EMBL" id="WNTK01000002">
    <property type="protein sequence ID" value="KAG9488596.1"/>
    <property type="molecule type" value="Genomic_DNA"/>
</dbReference>
<organism evidence="1 2">
    <name type="scientific">Eleutherodactylus coqui</name>
    <name type="common">Puerto Rican coqui</name>
    <dbReference type="NCBI Taxonomy" id="57060"/>
    <lineage>
        <taxon>Eukaryota</taxon>
        <taxon>Metazoa</taxon>
        <taxon>Chordata</taxon>
        <taxon>Craniata</taxon>
        <taxon>Vertebrata</taxon>
        <taxon>Euteleostomi</taxon>
        <taxon>Amphibia</taxon>
        <taxon>Batrachia</taxon>
        <taxon>Anura</taxon>
        <taxon>Neobatrachia</taxon>
        <taxon>Hyloidea</taxon>
        <taxon>Eleutherodactylidae</taxon>
        <taxon>Eleutherodactylinae</taxon>
        <taxon>Eleutherodactylus</taxon>
        <taxon>Eleutherodactylus</taxon>
    </lineage>
</organism>
<proteinExistence type="predicted"/>
<dbReference type="AlphaFoldDB" id="A0A8J6FJQ2"/>
<comment type="caution">
    <text evidence="1">The sequence shown here is derived from an EMBL/GenBank/DDBJ whole genome shotgun (WGS) entry which is preliminary data.</text>
</comment>
<reference evidence="1" key="1">
    <citation type="thesis" date="2020" institute="ProQuest LLC" country="789 East Eisenhower Parkway, Ann Arbor, MI, USA">
        <title>Comparative Genomics and Chromosome Evolution.</title>
        <authorList>
            <person name="Mudd A.B."/>
        </authorList>
    </citation>
    <scope>NUCLEOTIDE SEQUENCE</scope>
    <source>
        <strain evidence="1">HN-11 Male</strain>
        <tissue evidence="1">Kidney and liver</tissue>
    </source>
</reference>
<gene>
    <name evidence="1" type="ORF">GDO78_004897</name>
</gene>
<keyword evidence="2" id="KW-1185">Reference proteome</keyword>
<dbReference type="Proteomes" id="UP000770717">
    <property type="component" value="Unassembled WGS sequence"/>
</dbReference>
<evidence type="ECO:0000313" key="1">
    <source>
        <dbReference type="EMBL" id="KAG9488596.1"/>
    </source>
</evidence>
<name>A0A8J6FJQ2_ELECQ</name>